<feature type="region of interest" description="Disordered" evidence="1">
    <location>
        <begin position="92"/>
        <end position="121"/>
    </location>
</feature>
<feature type="compositionally biased region" description="Polar residues" evidence="1">
    <location>
        <begin position="22"/>
        <end position="33"/>
    </location>
</feature>
<gene>
    <name evidence="2" type="ORF">OCTVUL_1B000275</name>
</gene>
<feature type="region of interest" description="Disordered" evidence="1">
    <location>
        <begin position="16"/>
        <end position="37"/>
    </location>
</feature>
<proteinExistence type="predicted"/>
<keyword evidence="3" id="KW-1185">Reference proteome</keyword>
<accession>A0AA36B3J1</accession>
<protein>
    <recommendedName>
        <fullName evidence="4">Histone-lysine N-methyltransferase SETMAR-like</fullName>
    </recommendedName>
</protein>
<name>A0AA36B3J1_OCTVU</name>
<reference evidence="2" key="1">
    <citation type="submission" date="2023-08" db="EMBL/GenBank/DDBJ databases">
        <authorList>
            <person name="Alioto T."/>
            <person name="Alioto T."/>
            <person name="Gomez Garrido J."/>
        </authorList>
    </citation>
    <scope>NUCLEOTIDE SEQUENCE</scope>
</reference>
<dbReference type="Proteomes" id="UP001162480">
    <property type="component" value="Chromosome 8"/>
</dbReference>
<feature type="compositionally biased region" description="Gly residues" evidence="1">
    <location>
        <begin position="104"/>
        <end position="115"/>
    </location>
</feature>
<evidence type="ECO:0008006" key="4">
    <source>
        <dbReference type="Google" id="ProtNLM"/>
    </source>
</evidence>
<dbReference type="AlphaFoldDB" id="A0AA36B3J1"/>
<evidence type="ECO:0000256" key="1">
    <source>
        <dbReference type="SAM" id="MobiDB-lite"/>
    </source>
</evidence>
<dbReference type="EMBL" id="OX597821">
    <property type="protein sequence ID" value="CAI9726704.1"/>
    <property type="molecule type" value="Genomic_DNA"/>
</dbReference>
<dbReference type="GO" id="GO:0003676">
    <property type="term" value="F:nucleic acid binding"/>
    <property type="evidence" value="ECO:0007669"/>
    <property type="project" value="InterPro"/>
</dbReference>
<dbReference type="Gene3D" id="3.30.420.10">
    <property type="entry name" value="Ribonuclease H-like superfamily/Ribonuclease H"/>
    <property type="match status" value="1"/>
</dbReference>
<evidence type="ECO:0000313" key="3">
    <source>
        <dbReference type="Proteomes" id="UP001162480"/>
    </source>
</evidence>
<evidence type="ECO:0000313" key="2">
    <source>
        <dbReference type="EMBL" id="CAI9726704.1"/>
    </source>
</evidence>
<dbReference type="InterPro" id="IPR036397">
    <property type="entry name" value="RNaseH_sf"/>
</dbReference>
<sequence length="121" mass="13094">MWLSIPQHKVAISEGLRKIGPTNASQKTTNSNPPYSPDLAPSDYLLFLKFKEHLAGTRFSNDDEAKDEIQRFLKEYGDVGKILVTLMMDMGGGGGGGGRRRRGGGGGRGGRGGGTWKRKTK</sequence>
<organism evidence="2 3">
    <name type="scientific">Octopus vulgaris</name>
    <name type="common">Common octopus</name>
    <dbReference type="NCBI Taxonomy" id="6645"/>
    <lineage>
        <taxon>Eukaryota</taxon>
        <taxon>Metazoa</taxon>
        <taxon>Spiralia</taxon>
        <taxon>Lophotrochozoa</taxon>
        <taxon>Mollusca</taxon>
        <taxon>Cephalopoda</taxon>
        <taxon>Coleoidea</taxon>
        <taxon>Octopodiformes</taxon>
        <taxon>Octopoda</taxon>
        <taxon>Incirrata</taxon>
        <taxon>Octopodidae</taxon>
        <taxon>Octopus</taxon>
    </lineage>
</organism>